<dbReference type="Proteomes" id="UP000011529">
    <property type="component" value="Unassembled WGS sequence"/>
</dbReference>
<gene>
    <name evidence="2" type="ORF">RE6C_05388</name>
</gene>
<dbReference type="EMBL" id="ANMO01000240">
    <property type="protein sequence ID" value="EMB13889.1"/>
    <property type="molecule type" value="Genomic_DNA"/>
</dbReference>
<reference evidence="2" key="1">
    <citation type="submission" date="2012-11" db="EMBL/GenBank/DDBJ databases">
        <title>Permanent draft genomes of Rhodopirellula europaea strain SH398 and 6C.</title>
        <authorList>
            <person name="Richter M."/>
            <person name="Richter-Heitmann T."/>
            <person name="Frank C."/>
            <person name="Harder J."/>
            <person name="Glockner F.O."/>
        </authorList>
    </citation>
    <scope>NUCLEOTIDE SEQUENCE</scope>
    <source>
        <strain evidence="2">6C</strain>
    </source>
</reference>
<proteinExistence type="predicted"/>
<evidence type="ECO:0000256" key="1">
    <source>
        <dbReference type="SAM" id="MobiDB-lite"/>
    </source>
</evidence>
<name>M2AV63_9BACT</name>
<organism evidence="2 3">
    <name type="scientific">Rhodopirellula europaea 6C</name>
    <dbReference type="NCBI Taxonomy" id="1263867"/>
    <lineage>
        <taxon>Bacteria</taxon>
        <taxon>Pseudomonadati</taxon>
        <taxon>Planctomycetota</taxon>
        <taxon>Planctomycetia</taxon>
        <taxon>Pirellulales</taxon>
        <taxon>Pirellulaceae</taxon>
        <taxon>Rhodopirellula</taxon>
    </lineage>
</organism>
<feature type="region of interest" description="Disordered" evidence="1">
    <location>
        <begin position="1"/>
        <end position="25"/>
    </location>
</feature>
<comment type="caution">
    <text evidence="2">The sequence shown here is derived from an EMBL/GenBank/DDBJ whole genome shotgun (WGS) entry which is preliminary data.</text>
</comment>
<reference evidence="2" key="2">
    <citation type="journal article" date="2013" name="Mar. Genomics">
        <title>Expression of sulfatases in Rhodopirellula baltica and the diversity of sulfatases in the genus Rhodopirellula.</title>
        <authorList>
            <person name="Wegner C.E."/>
            <person name="Richter-Heitmann T."/>
            <person name="Klindworth A."/>
            <person name="Klockow C."/>
            <person name="Richter M."/>
            <person name="Achstetter T."/>
            <person name="Glockner F.O."/>
            <person name="Harder J."/>
        </authorList>
    </citation>
    <scope>NUCLEOTIDE SEQUENCE [LARGE SCALE GENOMIC DNA]</scope>
    <source>
        <strain evidence="2">6C</strain>
    </source>
</reference>
<protein>
    <submittedName>
        <fullName evidence="2">Uncharacterized protein</fullName>
    </submittedName>
</protein>
<sequence length="43" mass="4596">MKALRLTWGRSGELGGEERGGGESNFDVDMIATAVTRLVTTGR</sequence>
<keyword evidence="3" id="KW-1185">Reference proteome</keyword>
<evidence type="ECO:0000313" key="2">
    <source>
        <dbReference type="EMBL" id="EMB13889.1"/>
    </source>
</evidence>
<accession>M2AV63</accession>
<dbReference type="PATRIC" id="fig|1263867.3.peg.5769"/>
<evidence type="ECO:0000313" key="3">
    <source>
        <dbReference type="Proteomes" id="UP000011529"/>
    </source>
</evidence>
<dbReference type="AlphaFoldDB" id="M2AV63"/>